<keyword evidence="5 7" id="KW-1133">Transmembrane helix</keyword>
<evidence type="ECO:0000256" key="3">
    <source>
        <dbReference type="ARBA" id="ARBA00022475"/>
    </source>
</evidence>
<reference evidence="8 9" key="1">
    <citation type="submission" date="2024-09" db="EMBL/GenBank/DDBJ databases">
        <authorList>
            <person name="Sun Q."/>
            <person name="Mori K."/>
        </authorList>
    </citation>
    <scope>NUCLEOTIDE SEQUENCE [LARGE SCALE GENOMIC DNA]</scope>
    <source>
        <strain evidence="8 9">TBRC 2205</strain>
    </source>
</reference>
<dbReference type="EMBL" id="JBHLUE010000016">
    <property type="protein sequence ID" value="MFC0566404.1"/>
    <property type="molecule type" value="Genomic_DNA"/>
</dbReference>
<feature type="transmembrane region" description="Helical" evidence="7">
    <location>
        <begin position="118"/>
        <end position="140"/>
    </location>
</feature>
<evidence type="ECO:0000313" key="9">
    <source>
        <dbReference type="Proteomes" id="UP001589894"/>
    </source>
</evidence>
<feature type="transmembrane region" description="Helical" evidence="7">
    <location>
        <begin position="191"/>
        <end position="208"/>
    </location>
</feature>
<sequence>MIGAFGPIWILTALGYAIRRAGLLDEAAAAVLGRFVFHLAMPAALYLTLSRLPLSGFAGPSLLAFAASTGTVIGLGWLAARRLLHRPPGDGVIWGMAAGYVNSANLGIPIATRVLGDVSFLVEVVLVQSLLVTPVILLALDRAADPDRRIRVRRLLTMPLRNPVILGVAFGVLASATGFRAPGVLADSLSLLSAAAVPAALVALGASLHRQPGRSRSREAAAESAGSAAESAGSAAVASPERGYGELGATTVAKLAVQPLVAWLAGLALRLPGPELLAVVVCAGLPTAQNTFIFATEYRVAEALSSRAVIATTAFSLATLAAIAALLG</sequence>
<keyword evidence="2" id="KW-0813">Transport</keyword>
<evidence type="ECO:0000256" key="7">
    <source>
        <dbReference type="SAM" id="Phobius"/>
    </source>
</evidence>
<gene>
    <name evidence="8" type="ORF">ACFFHU_19975</name>
</gene>
<feature type="transmembrane region" description="Helical" evidence="7">
    <location>
        <begin position="92"/>
        <end position="112"/>
    </location>
</feature>
<feature type="transmembrane region" description="Helical" evidence="7">
    <location>
        <begin position="27"/>
        <end position="49"/>
    </location>
</feature>
<evidence type="ECO:0000256" key="6">
    <source>
        <dbReference type="ARBA" id="ARBA00023136"/>
    </source>
</evidence>
<evidence type="ECO:0000256" key="5">
    <source>
        <dbReference type="ARBA" id="ARBA00022989"/>
    </source>
</evidence>
<evidence type="ECO:0000256" key="1">
    <source>
        <dbReference type="ARBA" id="ARBA00004141"/>
    </source>
</evidence>
<name>A0ABV6P121_9ACTN</name>
<dbReference type="PANTHER" id="PTHR36838:SF1">
    <property type="entry name" value="SLR1864 PROTEIN"/>
    <property type="match status" value="1"/>
</dbReference>
<organism evidence="8 9">
    <name type="scientific">Plantactinospora siamensis</name>
    <dbReference type="NCBI Taxonomy" id="555372"/>
    <lineage>
        <taxon>Bacteria</taxon>
        <taxon>Bacillati</taxon>
        <taxon>Actinomycetota</taxon>
        <taxon>Actinomycetes</taxon>
        <taxon>Micromonosporales</taxon>
        <taxon>Micromonosporaceae</taxon>
        <taxon>Plantactinospora</taxon>
    </lineage>
</organism>
<keyword evidence="9" id="KW-1185">Reference proteome</keyword>
<keyword evidence="4 7" id="KW-0812">Transmembrane</keyword>
<evidence type="ECO:0000256" key="2">
    <source>
        <dbReference type="ARBA" id="ARBA00022448"/>
    </source>
</evidence>
<comment type="subcellular location">
    <subcellularLocation>
        <location evidence="1">Membrane</location>
        <topology evidence="1">Multi-pass membrane protein</topology>
    </subcellularLocation>
</comment>
<evidence type="ECO:0000256" key="4">
    <source>
        <dbReference type="ARBA" id="ARBA00022692"/>
    </source>
</evidence>
<dbReference type="Proteomes" id="UP001589894">
    <property type="component" value="Unassembled WGS sequence"/>
</dbReference>
<protein>
    <submittedName>
        <fullName evidence="8">AEC family transporter</fullName>
    </submittedName>
</protein>
<proteinExistence type="predicted"/>
<feature type="transmembrane region" description="Helical" evidence="7">
    <location>
        <begin position="61"/>
        <end position="80"/>
    </location>
</feature>
<keyword evidence="6 7" id="KW-0472">Membrane</keyword>
<dbReference type="InterPro" id="IPR004776">
    <property type="entry name" value="Mem_transp_PIN-like"/>
</dbReference>
<dbReference type="PANTHER" id="PTHR36838">
    <property type="entry name" value="AUXIN EFFLUX CARRIER FAMILY PROTEIN"/>
    <property type="match status" value="1"/>
</dbReference>
<feature type="transmembrane region" description="Helical" evidence="7">
    <location>
        <begin position="308"/>
        <end position="327"/>
    </location>
</feature>
<dbReference type="Pfam" id="PF03547">
    <property type="entry name" value="Mem_trans"/>
    <property type="match status" value="1"/>
</dbReference>
<accession>A0ABV6P121</accession>
<dbReference type="RefSeq" id="WP_377341021.1">
    <property type="nucleotide sequence ID" value="NZ_JBHLUE010000016.1"/>
</dbReference>
<keyword evidence="3" id="KW-1003">Cell membrane</keyword>
<comment type="caution">
    <text evidence="8">The sequence shown here is derived from an EMBL/GenBank/DDBJ whole genome shotgun (WGS) entry which is preliminary data.</text>
</comment>
<evidence type="ECO:0000313" key="8">
    <source>
        <dbReference type="EMBL" id="MFC0566404.1"/>
    </source>
</evidence>
<feature type="transmembrane region" description="Helical" evidence="7">
    <location>
        <begin position="160"/>
        <end position="179"/>
    </location>
</feature>